<dbReference type="PANTHER" id="PTHR30093:SF2">
    <property type="entry name" value="TYPE II SECRETION SYSTEM PROTEIN H"/>
    <property type="match status" value="1"/>
</dbReference>
<dbReference type="SUPFAM" id="SSF54523">
    <property type="entry name" value="Pili subunits"/>
    <property type="match status" value="1"/>
</dbReference>
<evidence type="ECO:0008006" key="3">
    <source>
        <dbReference type="Google" id="ProtNLM"/>
    </source>
</evidence>
<dbReference type="PANTHER" id="PTHR30093">
    <property type="entry name" value="GENERAL SECRETION PATHWAY PROTEIN G"/>
    <property type="match status" value="1"/>
</dbReference>
<reference evidence="2" key="1">
    <citation type="journal article" date="2015" name="Nature">
        <title>Complex archaea that bridge the gap between prokaryotes and eukaryotes.</title>
        <authorList>
            <person name="Spang A."/>
            <person name="Saw J.H."/>
            <person name="Jorgensen S.L."/>
            <person name="Zaremba-Niedzwiedzka K."/>
            <person name="Martijn J."/>
            <person name="Lind A.E."/>
            <person name="van Eijk R."/>
            <person name="Schleper C."/>
            <person name="Guy L."/>
            <person name="Ettema T.J."/>
        </authorList>
    </citation>
    <scope>NUCLEOTIDE SEQUENCE</scope>
</reference>
<proteinExistence type="predicted"/>
<comment type="caution">
    <text evidence="2">The sequence shown here is derived from an EMBL/GenBank/DDBJ whole genome shotgun (WGS) entry which is preliminary data.</text>
</comment>
<name>A0A0F8ZD69_9ZZZZ</name>
<accession>A0A0F8ZD69</accession>
<evidence type="ECO:0000256" key="1">
    <source>
        <dbReference type="SAM" id="Phobius"/>
    </source>
</evidence>
<dbReference type="InterPro" id="IPR012902">
    <property type="entry name" value="N_methyl_site"/>
</dbReference>
<dbReference type="EMBL" id="LAZR01048512">
    <property type="protein sequence ID" value="KKK91752.1"/>
    <property type="molecule type" value="Genomic_DNA"/>
</dbReference>
<feature type="transmembrane region" description="Helical" evidence="1">
    <location>
        <begin position="12"/>
        <end position="35"/>
    </location>
</feature>
<evidence type="ECO:0000313" key="2">
    <source>
        <dbReference type="EMBL" id="KKK91752.1"/>
    </source>
</evidence>
<dbReference type="InterPro" id="IPR045584">
    <property type="entry name" value="Pilin-like"/>
</dbReference>
<keyword evidence="1" id="KW-0812">Transmembrane</keyword>
<organism evidence="2">
    <name type="scientific">marine sediment metagenome</name>
    <dbReference type="NCBI Taxonomy" id="412755"/>
    <lineage>
        <taxon>unclassified sequences</taxon>
        <taxon>metagenomes</taxon>
        <taxon>ecological metagenomes</taxon>
    </lineage>
</organism>
<keyword evidence="1" id="KW-1133">Transmembrane helix</keyword>
<keyword evidence="1" id="KW-0472">Membrane</keyword>
<sequence>MRSRKALPRHSGQAFTLIELLVVIAIIALLVSILLPSLQQAKNLAKAVICKTRIKGLGTAIMLYQEGCGGWVPGTYPYGSVEDSGGSGITWPTWPHVMIALSQKAWENDPDYRPSGDVWVPDASYIDEPDMLYCPMDTTEFTQWAQRVNGSYGINTAMGNSPVGPAAHADFYNIQLTKRPDQMYLLFCNLNDGGGFYHDQSYAIVHPYSYFLANAARAWTPALRHGTSLDSTHMLDHSGAVSELHWKNIRTYKDSEVEVGDDLRIRGPWLNGLGLTEYHDVPDFEYDTIMSLPGN</sequence>
<dbReference type="Gene3D" id="3.30.700.10">
    <property type="entry name" value="Glycoprotein, Type 4 Pilin"/>
    <property type="match status" value="1"/>
</dbReference>
<gene>
    <name evidence="2" type="ORF">LCGC14_2709780</name>
</gene>
<dbReference type="NCBIfam" id="TIGR02532">
    <property type="entry name" value="IV_pilin_GFxxxE"/>
    <property type="match status" value="1"/>
</dbReference>
<dbReference type="AlphaFoldDB" id="A0A0F8ZD69"/>
<dbReference type="Pfam" id="PF07963">
    <property type="entry name" value="N_methyl"/>
    <property type="match status" value="1"/>
</dbReference>
<protein>
    <recommendedName>
        <fullName evidence="3">Prepilin-type N-terminal cleavage/methylation domain-containing protein</fullName>
    </recommendedName>
</protein>